<evidence type="ECO:0000313" key="6">
    <source>
        <dbReference type="EMBL" id="UYF43648.1"/>
    </source>
</evidence>
<proteinExistence type="predicted"/>
<evidence type="ECO:0000313" key="3">
    <source>
        <dbReference type="EMBL" id="PRM88699.1"/>
    </source>
</evidence>
<organism evidence="2 7">
    <name type="scientific">Aliarcobacter cryaerophilus</name>
    <dbReference type="NCBI Taxonomy" id="28198"/>
    <lineage>
        <taxon>Bacteria</taxon>
        <taxon>Pseudomonadati</taxon>
        <taxon>Campylobacterota</taxon>
        <taxon>Epsilonproteobacteria</taxon>
        <taxon>Campylobacterales</taxon>
        <taxon>Arcobacteraceae</taxon>
        <taxon>Aliarcobacter</taxon>
    </lineage>
</organism>
<reference evidence="5 10" key="3">
    <citation type="journal article" date="2020" name="Front. Microbiol.">
        <title>Genomic Analysis and Antimicrobial Resistance of Aliarcobacter cryaerophilus Strains From German Water Poultry.</title>
        <authorList>
            <person name="Muller E."/>
            <person name="Hotzel H."/>
            <person name="Ahlers C."/>
            <person name="Hanel I."/>
            <person name="Tomaso H."/>
            <person name="Abdel-Glil M.Y."/>
        </authorList>
    </citation>
    <scope>NUCLEOTIDE SEQUENCE [LARGE SCALE GENOMIC DNA]</scope>
    <source>
        <strain evidence="5 10">16CS1285-4</strain>
    </source>
</reference>
<keyword evidence="1" id="KW-0175">Coiled coil</keyword>
<evidence type="ECO:0000256" key="1">
    <source>
        <dbReference type="SAM" id="Coils"/>
    </source>
</evidence>
<accession>A0A1V9VD93</accession>
<evidence type="ECO:0000313" key="10">
    <source>
        <dbReference type="Proteomes" id="UP000515842"/>
    </source>
</evidence>
<dbReference type="EMBL" id="NXGJ01000002">
    <property type="protein sequence ID" value="PRM88699.1"/>
    <property type="molecule type" value="Genomic_DNA"/>
</dbReference>
<feature type="coiled-coil region" evidence="1">
    <location>
        <begin position="27"/>
        <end position="103"/>
    </location>
</feature>
<dbReference type="EMBL" id="LNTC01000013">
    <property type="protein sequence ID" value="OQR42036.1"/>
    <property type="molecule type" value="Genomic_DNA"/>
</dbReference>
<evidence type="ECO:0000313" key="5">
    <source>
        <dbReference type="EMBL" id="QNM90460.1"/>
    </source>
</evidence>
<dbReference type="Proteomes" id="UP000192599">
    <property type="component" value="Unassembled WGS sequence"/>
</dbReference>
<dbReference type="EMBL" id="CP099556">
    <property type="protein sequence ID" value="UYF43648.1"/>
    <property type="molecule type" value="Genomic_DNA"/>
</dbReference>
<dbReference type="Proteomes" id="UP000515842">
    <property type="component" value="Chromosome"/>
</dbReference>
<gene>
    <name evidence="2" type="ORF">AS859_02025</name>
    <name evidence="4" type="ORF">CJ668_06580</name>
    <name evidence="3" type="ORF">CJ669_03440</name>
    <name evidence="5" type="ORF">HOO34_01615</name>
    <name evidence="6" type="ORF">NGX11_01575</name>
</gene>
<dbReference type="Proteomes" id="UP000238811">
    <property type="component" value="Unassembled WGS sequence"/>
</dbReference>
<protein>
    <submittedName>
        <fullName evidence="2">Uncharacterized protein</fullName>
    </submittedName>
</protein>
<sequence length="108" mass="12649">MDFLISTVLAIILLYFISSTSAYKSMYKKIKEEKEIIEEEVTKLEALIQRYEKQVKIGTSSLKNNQENLQVARDDLQNLRLENITLKNKINDLQRRNEELFAQVNAII</sequence>
<name>A0A1V9VD93_9BACT</name>
<reference evidence="6" key="4">
    <citation type="journal article" date="2022" name="Front. Microbiol.">
        <title>Species classification and novel plasmid identifications in Arcobacter cryaerophilus and Arcobacter cryaerophilus-like organisms.</title>
        <authorList>
            <person name="Zhou G."/>
            <person name="Wang M."/>
            <person name="Wang H."/>
            <person name="Chen X."/>
            <person name="Gu Y."/>
            <person name="Shao Z."/>
            <person name="Zhang J."/>
            <person name="Zhang M."/>
        </authorList>
    </citation>
    <scope>NUCLEOTIDE SEQUENCE</scope>
    <source>
        <strain evidence="6">ICDCAC48</strain>
    </source>
</reference>
<evidence type="ECO:0000313" key="4">
    <source>
        <dbReference type="EMBL" id="PRN00515.1"/>
    </source>
</evidence>
<evidence type="ECO:0000313" key="7">
    <source>
        <dbReference type="Proteomes" id="UP000192599"/>
    </source>
</evidence>
<dbReference type="Proteomes" id="UP001164100">
    <property type="component" value="Chromosome"/>
</dbReference>
<dbReference type="EMBL" id="NXGD01000006">
    <property type="protein sequence ID" value="PRN00515.1"/>
    <property type="molecule type" value="Genomic_DNA"/>
</dbReference>
<dbReference type="EMBL" id="CP060693">
    <property type="protein sequence ID" value="QNM90460.1"/>
    <property type="molecule type" value="Genomic_DNA"/>
</dbReference>
<evidence type="ECO:0000313" key="9">
    <source>
        <dbReference type="Proteomes" id="UP000239065"/>
    </source>
</evidence>
<dbReference type="RefSeq" id="WP_066155030.1">
    <property type="nucleotide sequence ID" value="NZ_CP026655.1"/>
</dbReference>
<dbReference type="AlphaFoldDB" id="A0A1V9VD93"/>
<dbReference type="Proteomes" id="UP000239065">
    <property type="component" value="Unassembled WGS sequence"/>
</dbReference>
<evidence type="ECO:0000313" key="8">
    <source>
        <dbReference type="Proteomes" id="UP000238811"/>
    </source>
</evidence>
<reference evidence="8 9" key="2">
    <citation type="submission" date="2017-09" db="EMBL/GenBank/DDBJ databases">
        <title>Reassesment of A. cryaerophilus.</title>
        <authorList>
            <person name="Perez-Cataluna A."/>
            <person name="Collado L."/>
            <person name="Salgado O."/>
            <person name="Lefinanco V."/>
            <person name="Figueras M.J."/>
        </authorList>
    </citation>
    <scope>NUCLEOTIDE SEQUENCE [LARGE SCALE GENOMIC DNA]</scope>
    <source>
        <strain evidence="4 8">LMG 10229</strain>
        <strain evidence="3 9">LMG 9861</strain>
    </source>
</reference>
<evidence type="ECO:0000313" key="2">
    <source>
        <dbReference type="EMBL" id="OQR42036.1"/>
    </source>
</evidence>
<reference evidence="2 7" key="1">
    <citation type="submission" date="2017-04" db="EMBL/GenBank/DDBJ databases">
        <title>Accumulation and expression of multiple antibiotic resistance genes in Arcobacter cryaerophilus that thrives in sewage.</title>
        <authorList>
            <person name="Millar J.A."/>
            <person name="Raghavan R."/>
        </authorList>
    </citation>
    <scope>NUCLEOTIDE SEQUENCE [LARGE SCALE GENOMIC DNA]</scope>
    <source>
        <strain evidence="2 7">AZT-1</strain>
    </source>
</reference>